<dbReference type="InterPro" id="IPR030865">
    <property type="entry name" value="LapB"/>
</dbReference>
<protein>
    <recommendedName>
        <fullName evidence="2">Lipopolysaccharide assembly protein B</fullName>
    </recommendedName>
</protein>
<feature type="topological domain" description="Cytoplasmic" evidence="2">
    <location>
        <begin position="24"/>
        <end position="394"/>
    </location>
</feature>
<sequence>MNELQLWWLLLLPVFFGVGWVAARIDMRQVVRASSRLPRIYLTGLNHLLHDELDQAIEAFLSAARENPATLELQLALAVLFRRRGEFDRAIRVHQELLAREDLSEERRSEILAELALDYHKAGFFDRAEALYAALQQTERKHWALAQLLEIYQVEKDWRKCIDVATRLARDDSPVWRVRLIHYHCELAALALTAERWDEAGHHLEQARAIERHAVRPILLEGERHFLQGRFEAAFEEWLTLERIAVEHLPLAIDRLMAVAERCGWQAKLLKRMRQWLHRYPQLDLVERYVEFEARHGEPATAMRLLQGLLRQQPSLIVLDEYLLLVARHVDPAWLADVERVREVVHGYVQRLARYRCTQCGFKARRHLWRCPACGQWETFGPARVIEIDAIAGH</sequence>
<name>A0A0K6IWX3_9PROT</name>
<dbReference type="OrthoDB" id="507476at2"/>
<keyword evidence="2" id="KW-1003">Cell membrane</keyword>
<keyword evidence="2" id="KW-0812">Transmembrane</keyword>
<proteinExistence type="inferred from homology"/>
<evidence type="ECO:0000259" key="3">
    <source>
        <dbReference type="Pfam" id="PF18073"/>
    </source>
</evidence>
<feature type="binding site" evidence="2">
    <location>
        <position position="374"/>
    </location>
    <ligand>
        <name>Fe cation</name>
        <dbReference type="ChEBI" id="CHEBI:24875"/>
    </ligand>
</feature>
<keyword evidence="2" id="KW-0997">Cell inner membrane</keyword>
<dbReference type="InterPro" id="IPR011990">
    <property type="entry name" value="TPR-like_helical_dom_sf"/>
</dbReference>
<dbReference type="Proteomes" id="UP000182108">
    <property type="component" value="Unassembled WGS sequence"/>
</dbReference>
<keyword evidence="2" id="KW-0677">Repeat</keyword>
<accession>A0A0K6IWX3</accession>
<evidence type="ECO:0000256" key="2">
    <source>
        <dbReference type="HAMAP-Rule" id="MF_00994"/>
    </source>
</evidence>
<comment type="subcellular location">
    <subcellularLocation>
        <location evidence="2">Cell inner membrane</location>
        <topology evidence="2">Single-pass membrane protein</topology>
        <orientation evidence="2">Cytoplasmic side</orientation>
    </subcellularLocation>
</comment>
<keyword evidence="2" id="KW-0802">TPR repeat</keyword>
<reference evidence="5" key="1">
    <citation type="submission" date="2015-08" db="EMBL/GenBank/DDBJ databases">
        <authorList>
            <person name="Babu N.S."/>
            <person name="Beckwith C.J."/>
            <person name="Beseler K.G."/>
            <person name="Brison A."/>
            <person name="Carone J.V."/>
            <person name="Caskin T.P."/>
            <person name="Diamond M."/>
            <person name="Durham M.E."/>
            <person name="Foxe J.M."/>
            <person name="Go M."/>
            <person name="Henderson B.A."/>
            <person name="Jones I.B."/>
            <person name="McGettigan J.A."/>
            <person name="Micheletti S.J."/>
            <person name="Nasrallah M.E."/>
            <person name="Ortiz D."/>
            <person name="Piller C.R."/>
            <person name="Privatt S.R."/>
            <person name="Schneider S.L."/>
            <person name="Sharp S."/>
            <person name="Smith T.C."/>
            <person name="Stanton J.D."/>
            <person name="Ullery H.E."/>
            <person name="Wilson R.J."/>
            <person name="Serrano M.G."/>
            <person name="Buck G."/>
            <person name="Lee V."/>
            <person name="Wang Y."/>
            <person name="Carvalho R."/>
            <person name="Voegtly L."/>
            <person name="Shi R."/>
            <person name="Duckworth R."/>
            <person name="Johnson A."/>
            <person name="Loviza R."/>
            <person name="Walstead R."/>
            <person name="Shah Z."/>
            <person name="Kiflezghi M."/>
            <person name="Wade K."/>
            <person name="Ball S.L."/>
            <person name="Bradley K.W."/>
            <person name="Asai D.J."/>
            <person name="Bowman C.A."/>
            <person name="Russell D.A."/>
            <person name="Pope W.H."/>
            <person name="Jacobs-Sera D."/>
            <person name="Hendrix R.W."/>
            <person name="Hatfull G.F."/>
        </authorList>
    </citation>
    <scope>NUCLEOTIDE SEQUENCE [LARGE SCALE GENOMIC DNA]</scope>
    <source>
        <strain evidence="5">JCM 19170</strain>
    </source>
</reference>
<feature type="binding site" evidence="2">
    <location>
        <position position="371"/>
    </location>
    <ligand>
        <name>Fe cation</name>
        <dbReference type="ChEBI" id="CHEBI:24875"/>
    </ligand>
</feature>
<gene>
    <name evidence="2" type="primary">lapB</name>
    <name evidence="4" type="ORF">Ga0061068_11314</name>
</gene>
<keyword evidence="2" id="KW-0408">Iron</keyword>
<dbReference type="AlphaFoldDB" id="A0A0K6IWX3"/>
<comment type="function">
    <text evidence="2">Modulates cellular lipopolysaccharide (LPS) levels by regulating LpxC, which is involved in lipid A biosynthesis. May act by modulating the proteolytic activity of FtsH towards LpxC. May also coordinate assembly of proteins involved in LPS synthesis at the plasma membrane.</text>
</comment>
<dbReference type="RefSeq" id="WP_055424113.1">
    <property type="nucleotide sequence ID" value="NZ_CYHH01000013.1"/>
</dbReference>
<dbReference type="Pfam" id="PF18073">
    <property type="entry name" value="Zn_ribbon_LapB"/>
    <property type="match status" value="1"/>
</dbReference>
<keyword evidence="2" id="KW-0472">Membrane</keyword>
<evidence type="ECO:0000313" key="5">
    <source>
        <dbReference type="Proteomes" id="UP000182108"/>
    </source>
</evidence>
<comment type="similarity">
    <text evidence="2">Belongs to the LapB family.</text>
</comment>
<keyword evidence="5" id="KW-1185">Reference proteome</keyword>
<feature type="binding site" evidence="2">
    <location>
        <position position="360"/>
    </location>
    <ligand>
        <name>Fe cation</name>
        <dbReference type="ChEBI" id="CHEBI:24875"/>
    </ligand>
</feature>
<dbReference type="GO" id="GO:0008653">
    <property type="term" value="P:lipopolysaccharide metabolic process"/>
    <property type="evidence" value="ECO:0007669"/>
    <property type="project" value="InterPro"/>
</dbReference>
<dbReference type="EMBL" id="CYHH01000013">
    <property type="protein sequence ID" value="CUB07842.1"/>
    <property type="molecule type" value="Genomic_DNA"/>
</dbReference>
<dbReference type="GO" id="GO:0046890">
    <property type="term" value="P:regulation of lipid biosynthetic process"/>
    <property type="evidence" value="ECO:0007669"/>
    <property type="project" value="UniProtKB-UniRule"/>
</dbReference>
<feature type="binding site" evidence="2">
    <location>
        <position position="357"/>
    </location>
    <ligand>
        <name>Fe cation</name>
        <dbReference type="ChEBI" id="CHEBI:24875"/>
    </ligand>
</feature>
<organism evidence="4 5">
    <name type="scientific">Tepidiphilus thermophilus</name>
    <dbReference type="NCBI Taxonomy" id="876478"/>
    <lineage>
        <taxon>Bacteria</taxon>
        <taxon>Pseudomonadati</taxon>
        <taxon>Pseudomonadota</taxon>
        <taxon>Hydrogenophilia</taxon>
        <taxon>Hydrogenophilales</taxon>
        <taxon>Hydrogenophilaceae</taxon>
        <taxon>Tepidiphilus</taxon>
    </lineage>
</organism>
<dbReference type="GO" id="GO:0009898">
    <property type="term" value="C:cytoplasmic side of plasma membrane"/>
    <property type="evidence" value="ECO:0007669"/>
    <property type="project" value="UniProtKB-UniRule"/>
</dbReference>
<dbReference type="HAMAP" id="MF_00994">
    <property type="entry name" value="LPS_assembly_LapB"/>
    <property type="match status" value="1"/>
</dbReference>
<evidence type="ECO:0000313" key="4">
    <source>
        <dbReference type="EMBL" id="CUB07842.1"/>
    </source>
</evidence>
<dbReference type="GO" id="GO:0005506">
    <property type="term" value="F:iron ion binding"/>
    <property type="evidence" value="ECO:0007669"/>
    <property type="project" value="UniProtKB-UniRule"/>
</dbReference>
<keyword evidence="2" id="KW-1133">Transmembrane helix</keyword>
<dbReference type="InterPro" id="IPR041166">
    <property type="entry name" value="Rubredoxin_2"/>
</dbReference>
<keyword evidence="1 2" id="KW-0479">Metal-binding</keyword>
<feature type="domain" description="LapB rubredoxin metal binding" evidence="3">
    <location>
        <begin position="355"/>
        <end position="382"/>
    </location>
</feature>
<evidence type="ECO:0000256" key="1">
    <source>
        <dbReference type="ARBA" id="ARBA00022723"/>
    </source>
</evidence>
<dbReference type="SUPFAM" id="SSF48452">
    <property type="entry name" value="TPR-like"/>
    <property type="match status" value="2"/>
</dbReference>
<dbReference type="Gene3D" id="1.25.40.10">
    <property type="entry name" value="Tetratricopeptide repeat domain"/>
    <property type="match status" value="1"/>
</dbReference>